<evidence type="ECO:0000313" key="2">
    <source>
        <dbReference type="Proteomes" id="UP001470230"/>
    </source>
</evidence>
<dbReference type="Proteomes" id="UP001470230">
    <property type="component" value="Unassembled WGS sequence"/>
</dbReference>
<sequence length="103" mass="12224">MAVSVISAREERLMVKPPNANPFRQIWGAFKKMPKAFIRTIASFLLAFVATYQCQAAFSGDHEWQQRRRRRQRNEQEVPRGRLMVNDAQRYEQRCSAHLRFLQ</sequence>
<proteinExistence type="predicted"/>
<organism evidence="1 2">
    <name type="scientific">Tritrichomonas musculus</name>
    <dbReference type="NCBI Taxonomy" id="1915356"/>
    <lineage>
        <taxon>Eukaryota</taxon>
        <taxon>Metamonada</taxon>
        <taxon>Parabasalia</taxon>
        <taxon>Tritrichomonadida</taxon>
        <taxon>Tritrichomonadidae</taxon>
        <taxon>Tritrichomonas</taxon>
    </lineage>
</organism>
<name>A0ABR2GYJ7_9EUKA</name>
<keyword evidence="2" id="KW-1185">Reference proteome</keyword>
<protein>
    <submittedName>
        <fullName evidence="1">Uncharacterized protein</fullName>
    </submittedName>
</protein>
<accession>A0ABR2GYJ7</accession>
<evidence type="ECO:0000313" key="1">
    <source>
        <dbReference type="EMBL" id="KAK8839005.1"/>
    </source>
</evidence>
<comment type="caution">
    <text evidence="1">The sequence shown here is derived from an EMBL/GenBank/DDBJ whole genome shotgun (WGS) entry which is preliminary data.</text>
</comment>
<gene>
    <name evidence="1" type="ORF">M9Y10_032469</name>
</gene>
<dbReference type="EMBL" id="JAPFFF010000053">
    <property type="protein sequence ID" value="KAK8839005.1"/>
    <property type="molecule type" value="Genomic_DNA"/>
</dbReference>
<reference evidence="1 2" key="1">
    <citation type="submission" date="2024-04" db="EMBL/GenBank/DDBJ databases">
        <title>Tritrichomonas musculus Genome.</title>
        <authorList>
            <person name="Alves-Ferreira E."/>
            <person name="Grigg M."/>
            <person name="Lorenzi H."/>
            <person name="Galac M."/>
        </authorList>
    </citation>
    <scope>NUCLEOTIDE SEQUENCE [LARGE SCALE GENOMIC DNA]</scope>
    <source>
        <strain evidence="1 2">EAF2021</strain>
    </source>
</reference>